<evidence type="ECO:0000256" key="2">
    <source>
        <dbReference type="SAM" id="MobiDB-lite"/>
    </source>
</evidence>
<dbReference type="CDD" id="cd00201">
    <property type="entry name" value="WW"/>
    <property type="match status" value="1"/>
</dbReference>
<feature type="coiled-coil region" evidence="1">
    <location>
        <begin position="549"/>
        <end position="631"/>
    </location>
</feature>
<sequence length="973" mass="115518">MSSDNIILEEEYDPNYEPTTEEIEEYAEFLGINAKDNLDKQLLWLAREGLRSPLPKEWKPCKTAENEIYYFNFSTGESRWEHPCDALYKERYLVEKAKLKNKESAPVSSLDTPTFPASTNLSNDSRNDCHSLTSKDDKLNKLNESFQNEVYTLLIYCLSIFKNLDFLFNRFYFLFWSSYIPTVIQIDILIFLNILGTSRQSKGANESQSNQHQSSGRNLVSGRETMHKNSQIIRKPETKNSNSNIAEVLEKSLEEVLHSTNRVEVDGQNVQKNMDEESDTTVVKITHETKIIKNLDEELEKNTKSALEKTQEQFEEVCEKQKLTLGKKNFTHFYFNFNYICFVKYRQFHQNELTELIAQQNLEKQQILESHEIKIKATQTNCENEISSLLKRHKEELDQIAHTHVQNEARLKQQHEENIKNQTQAHEKDFKELQASQNHEVHNINIFLEELKRIHKENKLEFVRSAEYIHLKEELALLKKNIEKDSSQELQEWKQQIEDEIEKKKLKLNKQFEDDCQHYEEEYKNKVMSEENYCNQQIFQEKEIEEKWQKTLEEVKKSHEKEVKNLNEQNQQLLCVIQNEFEKQKIMLSSEHTKEIQRRKDGNERALITFQKEMEALEQKSKQEIEEQTRKNLQDFSQTMQYQCNTESYNEGKKWREWDIILIYVWIVPKKNEIVAYMENKLLKEQIQILQKQLQVCYMHIIKTLIIKNNCMNETTQLPNTKDNFINSQVRVSVSEANGSNNDEESGYIATLSHSLSPQNEPENESKAEMTPTSTIVTDIDSVNEFNYIEITDDNGQISKDLNQWSEYLNAERQAITCTHNKLHNKKKALRERQGKLHMLQHQWRLDRDKLITTKSHLAKNEENCKDRQKYESNKIKLKQRKLQLDKSVTKLNEDISELKDLTQMVEKKQKRLQKLEIEWIRLQGKINLTRNETKENQSDSRDFKNDKLQMFSFVIQHSYVLLFKFISIKYKK</sequence>
<evidence type="ECO:0000256" key="1">
    <source>
        <dbReference type="SAM" id="Coils"/>
    </source>
</evidence>
<gene>
    <name evidence="4" type="ORF">RFI_17194</name>
</gene>
<evidence type="ECO:0000259" key="3">
    <source>
        <dbReference type="PROSITE" id="PS50020"/>
    </source>
</evidence>
<dbReference type="EMBL" id="ASPP01013030">
    <property type="protein sequence ID" value="ETO20025.1"/>
    <property type="molecule type" value="Genomic_DNA"/>
</dbReference>
<feature type="region of interest" description="Disordered" evidence="2">
    <location>
        <begin position="753"/>
        <end position="772"/>
    </location>
</feature>
<keyword evidence="1" id="KW-0175">Coiled coil</keyword>
<dbReference type="Proteomes" id="UP000023152">
    <property type="component" value="Unassembled WGS sequence"/>
</dbReference>
<evidence type="ECO:0000313" key="4">
    <source>
        <dbReference type="EMBL" id="ETO20025.1"/>
    </source>
</evidence>
<accession>X6N181</accession>
<dbReference type="InterPro" id="IPR036020">
    <property type="entry name" value="WW_dom_sf"/>
</dbReference>
<dbReference type="PROSITE" id="PS01159">
    <property type="entry name" value="WW_DOMAIN_1"/>
    <property type="match status" value="1"/>
</dbReference>
<dbReference type="SUPFAM" id="SSF51045">
    <property type="entry name" value="WW domain"/>
    <property type="match status" value="1"/>
</dbReference>
<dbReference type="PROSITE" id="PS50020">
    <property type="entry name" value="WW_DOMAIN_2"/>
    <property type="match status" value="1"/>
</dbReference>
<feature type="coiled-coil region" evidence="1">
    <location>
        <begin position="468"/>
        <end position="514"/>
    </location>
</feature>
<dbReference type="Gene3D" id="3.30.1470.10">
    <property type="entry name" value="Photosystem I PsaD, reaction center subunit II"/>
    <property type="match status" value="1"/>
</dbReference>
<dbReference type="SMART" id="SM00456">
    <property type="entry name" value="WW"/>
    <property type="match status" value="1"/>
</dbReference>
<feature type="coiled-coil region" evidence="1">
    <location>
        <begin position="889"/>
        <end position="926"/>
    </location>
</feature>
<feature type="compositionally biased region" description="Polar residues" evidence="2">
    <location>
        <begin position="201"/>
        <end position="218"/>
    </location>
</feature>
<feature type="region of interest" description="Disordered" evidence="2">
    <location>
        <begin position="201"/>
        <end position="237"/>
    </location>
</feature>
<feature type="domain" description="WW" evidence="3">
    <location>
        <begin position="52"/>
        <end position="85"/>
    </location>
</feature>
<dbReference type="InterPro" id="IPR001202">
    <property type="entry name" value="WW_dom"/>
</dbReference>
<dbReference type="InterPro" id="IPR053233">
    <property type="entry name" value="ABRA-related"/>
</dbReference>
<organism evidence="4 5">
    <name type="scientific">Reticulomyxa filosa</name>
    <dbReference type="NCBI Taxonomy" id="46433"/>
    <lineage>
        <taxon>Eukaryota</taxon>
        <taxon>Sar</taxon>
        <taxon>Rhizaria</taxon>
        <taxon>Retaria</taxon>
        <taxon>Foraminifera</taxon>
        <taxon>Monothalamids</taxon>
        <taxon>Reticulomyxidae</taxon>
        <taxon>Reticulomyxa</taxon>
    </lineage>
</organism>
<dbReference type="OrthoDB" id="6344460at2759"/>
<keyword evidence="5" id="KW-1185">Reference proteome</keyword>
<proteinExistence type="predicted"/>
<evidence type="ECO:0000313" key="5">
    <source>
        <dbReference type="Proteomes" id="UP000023152"/>
    </source>
</evidence>
<protein>
    <submittedName>
        <fullName evidence="4">WW domain containing protein</fullName>
    </submittedName>
</protein>
<comment type="caution">
    <text evidence="4">The sequence shown here is derived from an EMBL/GenBank/DDBJ whole genome shotgun (WGS) entry which is preliminary data.</text>
</comment>
<dbReference type="OMA" id="VHNINIF"/>
<reference evidence="4 5" key="1">
    <citation type="journal article" date="2013" name="Curr. Biol.">
        <title>The Genome of the Foraminiferan Reticulomyxa filosa.</title>
        <authorList>
            <person name="Glockner G."/>
            <person name="Hulsmann N."/>
            <person name="Schleicher M."/>
            <person name="Noegel A.A."/>
            <person name="Eichinger L."/>
            <person name="Gallinger C."/>
            <person name="Pawlowski J."/>
            <person name="Sierra R."/>
            <person name="Euteneuer U."/>
            <person name="Pillet L."/>
            <person name="Moustafa A."/>
            <person name="Platzer M."/>
            <person name="Groth M."/>
            <person name="Szafranski K."/>
            <person name="Schliwa M."/>
        </authorList>
    </citation>
    <scope>NUCLEOTIDE SEQUENCE [LARGE SCALE GENOMIC DNA]</scope>
</reference>
<dbReference type="PANTHER" id="PTHR21715">
    <property type="entry name" value="RH04127P"/>
    <property type="match status" value="1"/>
</dbReference>
<dbReference type="Pfam" id="PF00397">
    <property type="entry name" value="WW"/>
    <property type="match status" value="1"/>
</dbReference>
<name>X6N181_RETFI</name>
<dbReference type="PANTHER" id="PTHR21715:SF0">
    <property type="entry name" value="RH04127P"/>
    <property type="match status" value="1"/>
</dbReference>
<dbReference type="AlphaFoldDB" id="X6N181"/>